<evidence type="ECO:0000313" key="2">
    <source>
        <dbReference type="Proteomes" id="UP001165378"/>
    </source>
</evidence>
<evidence type="ECO:0000313" key="1">
    <source>
        <dbReference type="EMBL" id="MCF2532390.1"/>
    </source>
</evidence>
<proteinExistence type="predicted"/>
<reference evidence="1" key="1">
    <citation type="submission" date="2022-01" db="EMBL/GenBank/DDBJ databases">
        <title>Genome-Based Taxonomic Classification of the Phylum Actinobacteria.</title>
        <authorList>
            <person name="Gao Y."/>
        </authorList>
    </citation>
    <scope>NUCLEOTIDE SEQUENCE</scope>
    <source>
        <strain evidence="1">KLBMP 8922</strain>
    </source>
</reference>
<name>A0AA41Q6B2_9ACTN</name>
<keyword evidence="2" id="KW-1185">Reference proteome</keyword>
<protein>
    <submittedName>
        <fullName evidence="1">Uncharacterized protein</fullName>
    </submittedName>
</protein>
<dbReference type="EMBL" id="JAKFHA010000033">
    <property type="protein sequence ID" value="MCF2532390.1"/>
    <property type="molecule type" value="Genomic_DNA"/>
</dbReference>
<comment type="caution">
    <text evidence="1">The sequence shown here is derived from an EMBL/GenBank/DDBJ whole genome shotgun (WGS) entry which is preliminary data.</text>
</comment>
<dbReference type="RefSeq" id="WP_235057169.1">
    <property type="nucleotide sequence ID" value="NZ_JAKFHA010000033.1"/>
</dbReference>
<organism evidence="1 2">
    <name type="scientific">Yinghuangia soli</name>
    <dbReference type="NCBI Taxonomy" id="2908204"/>
    <lineage>
        <taxon>Bacteria</taxon>
        <taxon>Bacillati</taxon>
        <taxon>Actinomycetota</taxon>
        <taxon>Actinomycetes</taxon>
        <taxon>Kitasatosporales</taxon>
        <taxon>Streptomycetaceae</taxon>
        <taxon>Yinghuangia</taxon>
    </lineage>
</organism>
<sequence>MIQLPEGSWWDWDVVAWNVGRLRLGAGYDLTYHHGLELVFGDPVFVMCPAAFHDPVFRAPTPDEVRLVSEQVGETPAVLVAFEADAHGTAPARGLIAAGQLDIVQGPVFRYWRENLAPGERLAPWVNPPTE</sequence>
<accession>A0AA41Q6B2</accession>
<dbReference type="Proteomes" id="UP001165378">
    <property type="component" value="Unassembled WGS sequence"/>
</dbReference>
<gene>
    <name evidence="1" type="ORF">LZ495_34970</name>
</gene>
<dbReference type="AlphaFoldDB" id="A0AA41Q6B2"/>